<feature type="transmembrane region" description="Helical" evidence="1">
    <location>
        <begin position="7"/>
        <end position="28"/>
    </location>
</feature>
<name>A0A8J3AMA0_9BIFI</name>
<keyword evidence="1" id="KW-0472">Membrane</keyword>
<keyword evidence="1" id="KW-0812">Transmembrane</keyword>
<keyword evidence="3" id="KW-1185">Reference proteome</keyword>
<dbReference type="EMBL" id="BMDH01000006">
    <property type="protein sequence ID" value="GGI15324.1"/>
    <property type="molecule type" value="Genomic_DNA"/>
</dbReference>
<accession>A0A8J3AMA0</accession>
<protein>
    <recommendedName>
        <fullName evidence="4">DNA-directed RNA polymerase subunit beta</fullName>
    </recommendedName>
</protein>
<evidence type="ECO:0008006" key="4">
    <source>
        <dbReference type="Google" id="ProtNLM"/>
    </source>
</evidence>
<evidence type="ECO:0000313" key="3">
    <source>
        <dbReference type="Proteomes" id="UP000619536"/>
    </source>
</evidence>
<gene>
    <name evidence="2" type="ORF">GCM10007377_15330</name>
</gene>
<dbReference type="RefSeq" id="WP_188355702.1">
    <property type="nucleotide sequence ID" value="NZ_BMDH01000006.1"/>
</dbReference>
<evidence type="ECO:0000313" key="2">
    <source>
        <dbReference type="EMBL" id="GGI15324.1"/>
    </source>
</evidence>
<dbReference type="Proteomes" id="UP000619536">
    <property type="component" value="Unassembled WGS sequence"/>
</dbReference>
<sequence length="56" mass="6297">MRGRHPFLQFIGGLIVVIILLIVAAILFGQHEGVHRLLPEIPWVTWEQLMHSKGGA</sequence>
<organism evidence="2 3">
    <name type="scientific">Galliscardovia ingluviei</name>
    <dbReference type="NCBI Taxonomy" id="1769422"/>
    <lineage>
        <taxon>Bacteria</taxon>
        <taxon>Bacillati</taxon>
        <taxon>Actinomycetota</taxon>
        <taxon>Actinomycetes</taxon>
        <taxon>Bifidobacteriales</taxon>
        <taxon>Bifidobacteriaceae</taxon>
        <taxon>Galliscardovia</taxon>
    </lineage>
</organism>
<keyword evidence="1" id="KW-1133">Transmembrane helix</keyword>
<reference evidence="2" key="2">
    <citation type="submission" date="2020-09" db="EMBL/GenBank/DDBJ databases">
        <authorList>
            <person name="Sun Q."/>
            <person name="Sedlacek I."/>
        </authorList>
    </citation>
    <scope>NUCLEOTIDE SEQUENCE</scope>
    <source>
        <strain evidence="2">CCM 8606</strain>
    </source>
</reference>
<evidence type="ECO:0000256" key="1">
    <source>
        <dbReference type="SAM" id="Phobius"/>
    </source>
</evidence>
<proteinExistence type="predicted"/>
<comment type="caution">
    <text evidence="2">The sequence shown here is derived from an EMBL/GenBank/DDBJ whole genome shotgun (WGS) entry which is preliminary data.</text>
</comment>
<dbReference type="AlphaFoldDB" id="A0A8J3AMA0"/>
<reference evidence="2" key="1">
    <citation type="journal article" date="2014" name="Int. J. Syst. Evol. Microbiol.">
        <title>Complete genome sequence of Corynebacterium casei LMG S-19264T (=DSM 44701T), isolated from a smear-ripened cheese.</title>
        <authorList>
            <consortium name="US DOE Joint Genome Institute (JGI-PGF)"/>
            <person name="Walter F."/>
            <person name="Albersmeier A."/>
            <person name="Kalinowski J."/>
            <person name="Ruckert C."/>
        </authorList>
    </citation>
    <scope>NUCLEOTIDE SEQUENCE</scope>
    <source>
        <strain evidence="2">CCM 8606</strain>
    </source>
</reference>